<keyword evidence="1" id="KW-0175">Coiled coil</keyword>
<evidence type="ECO:0000313" key="3">
    <source>
        <dbReference type="Proteomes" id="UP000271098"/>
    </source>
</evidence>
<keyword evidence="3" id="KW-1185">Reference proteome</keyword>
<name>A0A183E6G5_9BILA</name>
<proteinExistence type="predicted"/>
<reference evidence="2 3" key="2">
    <citation type="submission" date="2018-11" db="EMBL/GenBank/DDBJ databases">
        <authorList>
            <consortium name="Pathogen Informatics"/>
        </authorList>
    </citation>
    <scope>NUCLEOTIDE SEQUENCE [LARGE SCALE GENOMIC DNA]</scope>
</reference>
<protein>
    <submittedName>
        <fullName evidence="2 4">Uncharacterized protein</fullName>
    </submittedName>
</protein>
<organism evidence="4">
    <name type="scientific">Gongylonema pulchrum</name>
    <dbReference type="NCBI Taxonomy" id="637853"/>
    <lineage>
        <taxon>Eukaryota</taxon>
        <taxon>Metazoa</taxon>
        <taxon>Ecdysozoa</taxon>
        <taxon>Nematoda</taxon>
        <taxon>Chromadorea</taxon>
        <taxon>Rhabditida</taxon>
        <taxon>Spirurina</taxon>
        <taxon>Spiruromorpha</taxon>
        <taxon>Spiruroidea</taxon>
        <taxon>Gongylonematidae</taxon>
        <taxon>Gongylonema</taxon>
    </lineage>
</organism>
<dbReference type="OrthoDB" id="5803434at2759"/>
<evidence type="ECO:0000256" key="1">
    <source>
        <dbReference type="SAM" id="Coils"/>
    </source>
</evidence>
<sequence>MEHRASATDQADGLARRRRTTSLGKLSQFFQNGNANERSGAASLHSALADLTLTGKLMTKVAETQNRGMASLTCWAHCANNAAIDDVMQRTSQLFDIFTERQLQFVRHYTHYVQQLQKIEDAERVVKLAERNVEELDEKEKKLRREIQKGVSFFRQRRGGDIYLLRQTLEQVLPSPQS</sequence>
<dbReference type="WBParaSite" id="GPUH_0001657801-mRNA-1">
    <property type="protein sequence ID" value="GPUH_0001657801-mRNA-1"/>
    <property type="gene ID" value="GPUH_0001657801"/>
</dbReference>
<accession>A0A183E6G5</accession>
<reference evidence="4" key="1">
    <citation type="submission" date="2016-06" db="UniProtKB">
        <authorList>
            <consortium name="WormBaseParasite"/>
        </authorList>
    </citation>
    <scope>IDENTIFICATION</scope>
</reference>
<dbReference type="InterPro" id="IPR027267">
    <property type="entry name" value="AH/BAR_dom_sf"/>
</dbReference>
<dbReference type="Gene3D" id="1.20.1270.60">
    <property type="entry name" value="Arfaptin homology (AH) domain/BAR domain"/>
    <property type="match status" value="1"/>
</dbReference>
<gene>
    <name evidence="2" type="ORF">GPUH_LOCUS16555</name>
</gene>
<evidence type="ECO:0000313" key="4">
    <source>
        <dbReference type="WBParaSite" id="GPUH_0001657801-mRNA-1"/>
    </source>
</evidence>
<evidence type="ECO:0000313" key="2">
    <source>
        <dbReference type="EMBL" id="VDN28111.1"/>
    </source>
</evidence>
<dbReference type="Proteomes" id="UP000271098">
    <property type="component" value="Unassembled WGS sequence"/>
</dbReference>
<dbReference type="AlphaFoldDB" id="A0A183E6G5"/>
<dbReference type="EMBL" id="UYRT01083906">
    <property type="protein sequence ID" value="VDN28111.1"/>
    <property type="molecule type" value="Genomic_DNA"/>
</dbReference>
<feature type="coiled-coil region" evidence="1">
    <location>
        <begin position="112"/>
        <end position="149"/>
    </location>
</feature>